<feature type="compositionally biased region" description="Low complexity" evidence="1">
    <location>
        <begin position="92"/>
        <end position="102"/>
    </location>
</feature>
<evidence type="ECO:0000313" key="3">
    <source>
        <dbReference type="Proteomes" id="UP001521785"/>
    </source>
</evidence>
<organism evidence="2 3">
    <name type="scientific">Paraconiothyrium brasiliense</name>
    <dbReference type="NCBI Taxonomy" id="300254"/>
    <lineage>
        <taxon>Eukaryota</taxon>
        <taxon>Fungi</taxon>
        <taxon>Dikarya</taxon>
        <taxon>Ascomycota</taxon>
        <taxon>Pezizomycotina</taxon>
        <taxon>Dothideomycetes</taxon>
        <taxon>Pleosporomycetidae</taxon>
        <taxon>Pleosporales</taxon>
        <taxon>Massarineae</taxon>
        <taxon>Didymosphaeriaceae</taxon>
        <taxon>Paraconiothyrium</taxon>
    </lineage>
</organism>
<name>A0ABR3R5I7_9PLEO</name>
<reference evidence="2 3" key="1">
    <citation type="submission" date="2024-02" db="EMBL/GenBank/DDBJ databases">
        <title>De novo assembly and annotation of 12 fungi associated with fruit tree decline syndrome in Ontario, Canada.</title>
        <authorList>
            <person name="Sulman M."/>
            <person name="Ellouze W."/>
            <person name="Ilyukhin E."/>
        </authorList>
    </citation>
    <scope>NUCLEOTIDE SEQUENCE [LARGE SCALE GENOMIC DNA]</scope>
    <source>
        <strain evidence="2 3">M42-189</strain>
    </source>
</reference>
<feature type="compositionally biased region" description="Basic and acidic residues" evidence="1">
    <location>
        <begin position="106"/>
        <end position="121"/>
    </location>
</feature>
<comment type="caution">
    <text evidence="2">The sequence shown here is derived from an EMBL/GenBank/DDBJ whole genome shotgun (WGS) entry which is preliminary data.</text>
</comment>
<keyword evidence="3" id="KW-1185">Reference proteome</keyword>
<feature type="compositionally biased region" description="Basic and acidic residues" evidence="1">
    <location>
        <begin position="56"/>
        <end position="74"/>
    </location>
</feature>
<dbReference type="EMBL" id="JAKJXO020000010">
    <property type="protein sequence ID" value="KAL1599671.1"/>
    <property type="molecule type" value="Genomic_DNA"/>
</dbReference>
<evidence type="ECO:0000313" key="2">
    <source>
        <dbReference type="EMBL" id="KAL1599671.1"/>
    </source>
</evidence>
<dbReference type="Proteomes" id="UP001521785">
    <property type="component" value="Unassembled WGS sequence"/>
</dbReference>
<sequence>MGNLCGKSSKEDNFQGAGRTLASAPTPATKASIPASAVNAGGPSAKPKVTGPGHTCKAEERGEADDRHGLDARANKPVTGDLAKRLNEQKKQTNNQTLQQAAYENRAQRDADAATETRNHN</sequence>
<proteinExistence type="predicted"/>
<protein>
    <submittedName>
        <fullName evidence="2">Uncharacterized protein</fullName>
    </submittedName>
</protein>
<gene>
    <name evidence="2" type="ORF">SLS60_007474</name>
</gene>
<feature type="region of interest" description="Disordered" evidence="1">
    <location>
        <begin position="1"/>
        <end position="121"/>
    </location>
</feature>
<accession>A0ABR3R5I7</accession>
<feature type="compositionally biased region" description="Basic and acidic residues" evidence="1">
    <location>
        <begin position="82"/>
        <end position="91"/>
    </location>
</feature>
<evidence type="ECO:0000256" key="1">
    <source>
        <dbReference type="SAM" id="MobiDB-lite"/>
    </source>
</evidence>